<evidence type="ECO:0000313" key="1">
    <source>
        <dbReference type="EMBL" id="MDQ0506409.1"/>
    </source>
</evidence>
<evidence type="ECO:0000313" key="2">
    <source>
        <dbReference type="Proteomes" id="UP001241747"/>
    </source>
</evidence>
<dbReference type="Proteomes" id="UP001241747">
    <property type="component" value="Unassembled WGS sequence"/>
</dbReference>
<comment type="caution">
    <text evidence="1">The sequence shown here is derived from an EMBL/GenBank/DDBJ whole genome shotgun (WGS) entry which is preliminary data.</text>
</comment>
<organism evidence="1 2">
    <name type="scientific">Xanthobacter agilis</name>
    <dbReference type="NCBI Taxonomy" id="47492"/>
    <lineage>
        <taxon>Bacteria</taxon>
        <taxon>Pseudomonadati</taxon>
        <taxon>Pseudomonadota</taxon>
        <taxon>Alphaproteobacteria</taxon>
        <taxon>Hyphomicrobiales</taxon>
        <taxon>Xanthobacteraceae</taxon>
        <taxon>Xanthobacter</taxon>
    </lineage>
</organism>
<keyword evidence="2" id="KW-1185">Reference proteome</keyword>
<sequence>MAVLATLAAGPAFALMPPYVYENARRDAASIIVLRVKTVTTPAGGYGVCLVKGVVRRVERGSTFKPGMAVALDVPCMKAGAQPPPGGTIYQQVDKLVVSKYGRAWLDAEGHVVVSQYEQLTQLP</sequence>
<gene>
    <name evidence="1" type="ORF">QOZ94_003218</name>
</gene>
<name>A0ABU0LGY9_XANAG</name>
<protein>
    <submittedName>
        <fullName evidence="1">Uncharacterized protein</fullName>
    </submittedName>
</protein>
<dbReference type="EMBL" id="JAUSVY010000007">
    <property type="protein sequence ID" value="MDQ0506409.1"/>
    <property type="molecule type" value="Genomic_DNA"/>
</dbReference>
<dbReference type="RefSeq" id="WP_237346617.1">
    <property type="nucleotide sequence ID" value="NZ_JABWGX010000021.1"/>
</dbReference>
<accession>A0ABU0LGY9</accession>
<proteinExistence type="predicted"/>
<reference evidence="1 2" key="1">
    <citation type="submission" date="2023-07" db="EMBL/GenBank/DDBJ databases">
        <title>Genomic Encyclopedia of Type Strains, Phase IV (KMG-IV): sequencing the most valuable type-strain genomes for metagenomic binning, comparative biology and taxonomic classification.</title>
        <authorList>
            <person name="Goeker M."/>
        </authorList>
    </citation>
    <scope>NUCLEOTIDE SEQUENCE [LARGE SCALE GENOMIC DNA]</scope>
    <source>
        <strain evidence="1 2">DSM 3770</strain>
    </source>
</reference>